<evidence type="ECO:0000256" key="2">
    <source>
        <dbReference type="ARBA" id="ARBA00022692"/>
    </source>
</evidence>
<keyword evidence="8" id="KW-1185">Reference proteome</keyword>
<feature type="transmembrane region" description="Helical" evidence="5">
    <location>
        <begin position="22"/>
        <end position="40"/>
    </location>
</feature>
<name>A0ABR8JEF9_9NOST</name>
<evidence type="ECO:0000313" key="8">
    <source>
        <dbReference type="Proteomes" id="UP000660381"/>
    </source>
</evidence>
<dbReference type="InterPro" id="IPR050307">
    <property type="entry name" value="Sterol_Desaturase_Related"/>
</dbReference>
<protein>
    <submittedName>
        <fullName evidence="7">Sterol desaturase family protein</fullName>
    </submittedName>
</protein>
<dbReference type="PANTHER" id="PTHR11863">
    <property type="entry name" value="STEROL DESATURASE"/>
    <property type="match status" value="1"/>
</dbReference>
<evidence type="ECO:0000256" key="3">
    <source>
        <dbReference type="ARBA" id="ARBA00022989"/>
    </source>
</evidence>
<gene>
    <name evidence="7" type="ORF">H6G68_25865</name>
</gene>
<sequence length="327" mass="37975">MMEIVNSILYPFKIPFLASSQIYWLYLLSTILLATILYIVGLANRGKEKSFLEYLLPKEVYLHPSSIALYKYFFLISLFEIFLVVPTTLPLAKVADITCQSLIQITGITTPFAVTVPQLWQQIVFSIFVALLGDFANFFYHYLAHKIPLLWEFHKVHHSAEVITPLTVYRIHPFEMFLGTITIVTITNFGAGIWIYLFGNGMKELLIYGVSFEVFIFYLAGYNLRHSHIWLAYPQWISHIFISPAQHQIHHSVDPKHYDKNFGYIFAFWDWMFGCLYVPSNYEKLSFGLSDGESNLFNSVTNIFLQPLRAIRHKISKNSVKLERDLS</sequence>
<feature type="transmembrane region" description="Helical" evidence="5">
    <location>
        <begin position="61"/>
        <end position="85"/>
    </location>
</feature>
<keyword evidence="3 5" id="KW-1133">Transmembrane helix</keyword>
<dbReference type="InterPro" id="IPR006694">
    <property type="entry name" value="Fatty_acid_hydroxylase"/>
</dbReference>
<comment type="subcellular location">
    <subcellularLocation>
        <location evidence="1">Membrane</location>
    </subcellularLocation>
</comment>
<dbReference type="Pfam" id="PF04116">
    <property type="entry name" value="FA_hydroxylase"/>
    <property type="match status" value="1"/>
</dbReference>
<evidence type="ECO:0000313" key="7">
    <source>
        <dbReference type="EMBL" id="MBD2695116.1"/>
    </source>
</evidence>
<evidence type="ECO:0000256" key="5">
    <source>
        <dbReference type="SAM" id="Phobius"/>
    </source>
</evidence>
<feature type="domain" description="Fatty acid hydroxylase" evidence="6">
    <location>
        <begin position="128"/>
        <end position="274"/>
    </location>
</feature>
<keyword evidence="2 5" id="KW-0812">Transmembrane</keyword>
<dbReference type="Proteomes" id="UP000660381">
    <property type="component" value="Unassembled WGS sequence"/>
</dbReference>
<evidence type="ECO:0000256" key="1">
    <source>
        <dbReference type="ARBA" id="ARBA00004370"/>
    </source>
</evidence>
<feature type="transmembrane region" description="Helical" evidence="5">
    <location>
        <begin position="119"/>
        <end position="140"/>
    </location>
</feature>
<keyword evidence="4 5" id="KW-0472">Membrane</keyword>
<accession>A0ABR8JEF9</accession>
<feature type="transmembrane region" description="Helical" evidence="5">
    <location>
        <begin position="176"/>
        <end position="199"/>
    </location>
</feature>
<dbReference type="EMBL" id="JACJTQ010000079">
    <property type="protein sequence ID" value="MBD2695116.1"/>
    <property type="molecule type" value="Genomic_DNA"/>
</dbReference>
<evidence type="ECO:0000256" key="4">
    <source>
        <dbReference type="ARBA" id="ARBA00023136"/>
    </source>
</evidence>
<evidence type="ECO:0000259" key="6">
    <source>
        <dbReference type="Pfam" id="PF04116"/>
    </source>
</evidence>
<feature type="transmembrane region" description="Helical" evidence="5">
    <location>
        <begin position="205"/>
        <end position="224"/>
    </location>
</feature>
<reference evidence="7 8" key="1">
    <citation type="journal article" date="2020" name="ISME J.">
        <title>Comparative genomics reveals insights into cyanobacterial evolution and habitat adaptation.</title>
        <authorList>
            <person name="Chen M.Y."/>
            <person name="Teng W.K."/>
            <person name="Zhao L."/>
            <person name="Hu C.X."/>
            <person name="Zhou Y.K."/>
            <person name="Han B.P."/>
            <person name="Song L.R."/>
            <person name="Shu W.S."/>
        </authorList>
    </citation>
    <scope>NUCLEOTIDE SEQUENCE [LARGE SCALE GENOMIC DNA]</scope>
    <source>
        <strain evidence="7 8">FACHB-362</strain>
    </source>
</reference>
<proteinExistence type="predicted"/>
<organism evidence="7 8">
    <name type="scientific">Anabaena catenula FACHB-362</name>
    <dbReference type="NCBI Taxonomy" id="2692877"/>
    <lineage>
        <taxon>Bacteria</taxon>
        <taxon>Bacillati</taxon>
        <taxon>Cyanobacteriota</taxon>
        <taxon>Cyanophyceae</taxon>
        <taxon>Nostocales</taxon>
        <taxon>Nostocaceae</taxon>
        <taxon>Anabaena</taxon>
    </lineage>
</organism>
<comment type="caution">
    <text evidence="7">The sequence shown here is derived from an EMBL/GenBank/DDBJ whole genome shotgun (WGS) entry which is preliminary data.</text>
</comment>